<dbReference type="Proteomes" id="UP000199600">
    <property type="component" value="Unassembled WGS sequence"/>
</dbReference>
<protein>
    <submittedName>
        <fullName evidence="2">Uncharacterized protein</fullName>
    </submittedName>
</protein>
<dbReference type="EMBL" id="FLQY01000033">
    <property type="protein sequence ID" value="SBT04435.1"/>
    <property type="molecule type" value="Genomic_DNA"/>
</dbReference>
<proteinExistence type="predicted"/>
<name>A0A1A8XH01_9RHOO</name>
<organism evidence="2 3">
    <name type="scientific">Candidatus Propionivibrio aalborgensis</name>
    <dbReference type="NCBI Taxonomy" id="1860101"/>
    <lineage>
        <taxon>Bacteria</taxon>
        <taxon>Pseudomonadati</taxon>
        <taxon>Pseudomonadota</taxon>
        <taxon>Betaproteobacteria</taxon>
        <taxon>Rhodocyclales</taxon>
        <taxon>Rhodocyclaceae</taxon>
        <taxon>Propionivibrio</taxon>
    </lineage>
</organism>
<evidence type="ECO:0000313" key="3">
    <source>
        <dbReference type="Proteomes" id="UP000199600"/>
    </source>
</evidence>
<feature type="transmembrane region" description="Helical" evidence="1">
    <location>
        <begin position="20"/>
        <end position="42"/>
    </location>
</feature>
<keyword evidence="1" id="KW-0812">Transmembrane</keyword>
<evidence type="ECO:0000256" key="1">
    <source>
        <dbReference type="SAM" id="Phobius"/>
    </source>
</evidence>
<evidence type="ECO:0000313" key="2">
    <source>
        <dbReference type="EMBL" id="SBT04435.1"/>
    </source>
</evidence>
<gene>
    <name evidence="2" type="ORF">PROAA_1280026</name>
</gene>
<dbReference type="AlphaFoldDB" id="A0A1A8XH01"/>
<keyword evidence="1" id="KW-1133">Transmembrane helix</keyword>
<reference evidence="2 3" key="1">
    <citation type="submission" date="2016-06" db="EMBL/GenBank/DDBJ databases">
        <authorList>
            <person name="Kjaerup R.B."/>
            <person name="Dalgaard T.S."/>
            <person name="Juul-Madsen H.R."/>
        </authorList>
    </citation>
    <scope>NUCLEOTIDE SEQUENCE [LARGE SCALE GENOMIC DNA]</scope>
    <source>
        <strain evidence="2">2</strain>
    </source>
</reference>
<accession>A0A1A8XH01</accession>
<keyword evidence="1" id="KW-0472">Membrane</keyword>
<sequence>MLNLIFAHVTHLIPLLGLDLILAHVTYLIPLLGLVGLAATICTTARLAAAVTAAHAAITKTPTATAPRFYNCDSYSQQTAHEQACNIHSGFHYPLLRNCP</sequence>
<keyword evidence="3" id="KW-1185">Reference proteome</keyword>